<proteinExistence type="predicted"/>
<dbReference type="EMBL" id="JAGGKP010000006">
    <property type="protein sequence ID" value="MBP1937611.1"/>
    <property type="molecule type" value="Genomic_DNA"/>
</dbReference>
<dbReference type="InterPro" id="IPR021848">
    <property type="entry name" value="HODM_asu-like"/>
</dbReference>
<dbReference type="Pfam" id="PF11927">
    <property type="entry name" value="HODM_asu-like"/>
    <property type="match status" value="1"/>
</dbReference>
<gene>
    <name evidence="1" type="ORF">J2Z20_002524</name>
</gene>
<evidence type="ECO:0008006" key="3">
    <source>
        <dbReference type="Google" id="ProtNLM"/>
    </source>
</evidence>
<protein>
    <recommendedName>
        <fullName evidence="3">DUF3445 domain-containing protein</fullName>
    </recommendedName>
</protein>
<organism evidence="1 2">
    <name type="scientific">Paenibacillus sediminis</name>
    <dbReference type="NCBI Taxonomy" id="664909"/>
    <lineage>
        <taxon>Bacteria</taxon>
        <taxon>Bacillati</taxon>
        <taxon>Bacillota</taxon>
        <taxon>Bacilli</taxon>
        <taxon>Bacillales</taxon>
        <taxon>Paenibacillaceae</taxon>
        <taxon>Paenibacillus</taxon>
    </lineage>
</organism>
<accession>A0ABS4H571</accession>
<dbReference type="RefSeq" id="WP_209850550.1">
    <property type="nucleotide sequence ID" value="NZ_CBCRVE010000007.1"/>
</dbReference>
<dbReference type="Proteomes" id="UP001519273">
    <property type="component" value="Unassembled WGS sequence"/>
</dbReference>
<evidence type="ECO:0000313" key="2">
    <source>
        <dbReference type="Proteomes" id="UP001519273"/>
    </source>
</evidence>
<comment type="caution">
    <text evidence="1">The sequence shown here is derived from an EMBL/GenBank/DDBJ whole genome shotgun (WGS) entry which is preliminary data.</text>
</comment>
<sequence>MENRELLQTKRAIPDTPLLDRFPFPFKGDSYRYSNDSFKLEPRVLLDITPEYFEEIELKRNILKDRHEHAYQSMPHSMNGQWEILEFIVHEMVTQHPHYFHLEKDGDHWMFENLLLGERQSFTFGDASTLPFEPLDFIGRHVQEDLFYLGQRDGNLYLDAGQLCFPNNWSIGFNIGTPFLEFHKPVPEFYSSRMAEKVLGFLMRMEAGMPFRRPSWTTTVEKMLPVFRESFDEWSPKKKNVTTENAGNLVYLRVEDQRLFRLPGSNGILFSLHTHLISLEELTQNQKWAKQFYHVLLDAPDYMSEYKGYLPYKDKMIAYLSKQIESIS</sequence>
<evidence type="ECO:0000313" key="1">
    <source>
        <dbReference type="EMBL" id="MBP1937611.1"/>
    </source>
</evidence>
<reference evidence="1 2" key="1">
    <citation type="submission" date="2021-03" db="EMBL/GenBank/DDBJ databases">
        <title>Genomic Encyclopedia of Type Strains, Phase IV (KMG-IV): sequencing the most valuable type-strain genomes for metagenomic binning, comparative biology and taxonomic classification.</title>
        <authorList>
            <person name="Goeker M."/>
        </authorList>
    </citation>
    <scope>NUCLEOTIDE SEQUENCE [LARGE SCALE GENOMIC DNA]</scope>
    <source>
        <strain evidence="1 2">DSM 23491</strain>
    </source>
</reference>
<keyword evidence="2" id="KW-1185">Reference proteome</keyword>
<name>A0ABS4H571_9BACL</name>